<evidence type="ECO:0000256" key="9">
    <source>
        <dbReference type="ARBA" id="ARBA00023295"/>
    </source>
</evidence>
<protein>
    <recommendedName>
        <fullName evidence="12">Beta-xylanase</fullName>
        <ecNumber evidence="12">3.2.1.8</ecNumber>
    </recommendedName>
</protein>
<dbReference type="InterPro" id="IPR044846">
    <property type="entry name" value="GH10"/>
</dbReference>
<evidence type="ECO:0000256" key="5">
    <source>
        <dbReference type="ARBA" id="ARBA00022525"/>
    </source>
</evidence>
<comment type="similarity">
    <text evidence="4 12">Belongs to the glycosyl hydrolase 10 (cellulase F) family.</text>
</comment>
<dbReference type="GO" id="GO:0005576">
    <property type="term" value="C:extracellular region"/>
    <property type="evidence" value="ECO:0007669"/>
    <property type="project" value="UniProtKB-SubCell"/>
</dbReference>
<dbReference type="Gene3D" id="3.20.20.80">
    <property type="entry name" value="Glycosidases"/>
    <property type="match status" value="1"/>
</dbReference>
<dbReference type="HOGENOM" id="CLU_020161_5_0_1"/>
<dbReference type="SMART" id="SM00633">
    <property type="entry name" value="Glyco_10"/>
    <property type="match status" value="1"/>
</dbReference>
<keyword evidence="6" id="KW-0858">Xylan degradation</keyword>
<dbReference type="STRING" id="597362.K5X6J7"/>
<comment type="catalytic activity">
    <reaction evidence="1 12">
        <text>Endohydrolysis of (1-&gt;4)-beta-D-xylosidic linkages in xylans.</text>
        <dbReference type="EC" id="3.2.1.8"/>
    </reaction>
</comment>
<dbReference type="PRINTS" id="PR00134">
    <property type="entry name" value="GLHYDRLASE10"/>
</dbReference>
<dbReference type="AlphaFoldDB" id="K5X6J7"/>
<dbReference type="EC" id="3.2.1.8" evidence="12"/>
<sequence>MYLVTLILLGMLPIGYCQLNTLAVRAGKKYFGTATDNPELGDAPYVAQLGNTADFNQITAGNSMKWDATEPSRGTFTFANGDTVANMARNRGQLLRGHTCVWHSQLPNWVTSGNFDNSTLLSIVQNHCSTLVSHYRGQMYSWDVVNEPFNEDGSFRQSVFFQKTGTAYIATALRAARNADPNTKLYINDFNIEGTGAKSTGMINLVRSLQQQNVPIDGIGVQAHLIVGQIPSSIQQNLQNFANLGVEVAITELDIRMTLPVTQQKLEQQQEDYRTVIRACKAVSRCVGVTVWDWTDRYSWVPGVFTGEGAACPWDENLAKKPAYQGIVDGWSQ</sequence>
<dbReference type="OrthoDB" id="3055998at2759"/>
<reference evidence="16" key="1">
    <citation type="journal article" date="2012" name="Proc. Natl. Acad. Sci. U.S.A.">
        <title>Genome sequence of the button mushroom Agaricus bisporus reveals mechanisms governing adaptation to a humic-rich ecological niche.</title>
        <authorList>
            <person name="Morin E."/>
            <person name="Kohler A."/>
            <person name="Baker A.R."/>
            <person name="Foulongne-Oriol M."/>
            <person name="Lombard V."/>
            <person name="Nagy L.G."/>
            <person name="Ohm R.A."/>
            <person name="Patyshakuliyeva A."/>
            <person name="Brun A."/>
            <person name="Aerts A.L."/>
            <person name="Bailey A.M."/>
            <person name="Billette C."/>
            <person name="Coutinho P.M."/>
            <person name="Deakin G."/>
            <person name="Doddapaneni H."/>
            <person name="Floudas D."/>
            <person name="Grimwood J."/>
            <person name="Hilden K."/>
            <person name="Kuees U."/>
            <person name="LaButti K.M."/>
            <person name="Lapidus A."/>
            <person name="Lindquist E.A."/>
            <person name="Lucas S.M."/>
            <person name="Murat C."/>
            <person name="Riley R.W."/>
            <person name="Salamov A.A."/>
            <person name="Schmutz J."/>
            <person name="Subramanian V."/>
            <person name="Woesten H.A.B."/>
            <person name="Xu J."/>
            <person name="Eastwood D.C."/>
            <person name="Foster G.D."/>
            <person name="Sonnenberg A.S."/>
            <person name="Cullen D."/>
            <person name="de Vries R.P."/>
            <person name="Lundell T."/>
            <person name="Hibbett D.S."/>
            <person name="Henrissat B."/>
            <person name="Burton K.S."/>
            <person name="Kerrigan R.W."/>
            <person name="Challen M.P."/>
            <person name="Grigoriev I.V."/>
            <person name="Martin F."/>
        </authorList>
    </citation>
    <scope>NUCLEOTIDE SEQUENCE [LARGE SCALE GENOMIC DNA]</scope>
    <source>
        <strain evidence="16">JB137-S8 / ATCC MYA-4627 / FGSC 10392</strain>
    </source>
</reference>
<keyword evidence="13" id="KW-0732">Signal</keyword>
<feature type="active site" description="Nucleophile" evidence="11">
    <location>
        <position position="252"/>
    </location>
</feature>
<dbReference type="Pfam" id="PF00331">
    <property type="entry name" value="Glyco_hydro_10"/>
    <property type="match status" value="1"/>
</dbReference>
<dbReference type="GO" id="GO:0045493">
    <property type="term" value="P:xylan catabolic process"/>
    <property type="evidence" value="ECO:0007669"/>
    <property type="project" value="UniProtKB-KW"/>
</dbReference>
<dbReference type="KEGG" id="abp:AGABI1DRAFT114406"/>
<evidence type="ECO:0000256" key="2">
    <source>
        <dbReference type="ARBA" id="ARBA00004613"/>
    </source>
</evidence>
<dbReference type="InterPro" id="IPR001000">
    <property type="entry name" value="GH10_dom"/>
</dbReference>
<dbReference type="OMA" id="GIADNHT"/>
<keyword evidence="7 12" id="KW-0378">Hydrolase</keyword>
<dbReference type="eggNOG" id="ENOG502QR4K">
    <property type="taxonomic scope" value="Eukaryota"/>
</dbReference>
<dbReference type="PROSITE" id="PS00591">
    <property type="entry name" value="GH10_1"/>
    <property type="match status" value="1"/>
</dbReference>
<dbReference type="EMBL" id="JH971391">
    <property type="protein sequence ID" value="EKM78828.1"/>
    <property type="molecule type" value="Genomic_DNA"/>
</dbReference>
<evidence type="ECO:0000256" key="3">
    <source>
        <dbReference type="ARBA" id="ARBA00004851"/>
    </source>
</evidence>
<evidence type="ECO:0000313" key="15">
    <source>
        <dbReference type="EMBL" id="EKM78828.1"/>
    </source>
</evidence>
<keyword evidence="16" id="KW-1185">Reference proteome</keyword>
<dbReference type="GO" id="GO:0031176">
    <property type="term" value="F:endo-1,4-beta-xylanase activity"/>
    <property type="evidence" value="ECO:0007669"/>
    <property type="project" value="UniProtKB-EC"/>
</dbReference>
<gene>
    <name evidence="15" type="ORF">AGABI1DRAFT_114406</name>
</gene>
<dbReference type="PROSITE" id="PS51760">
    <property type="entry name" value="GH10_2"/>
    <property type="match status" value="1"/>
</dbReference>
<dbReference type="SUPFAM" id="SSF51445">
    <property type="entry name" value="(Trans)glycosidases"/>
    <property type="match status" value="1"/>
</dbReference>
<dbReference type="Proteomes" id="UP000008493">
    <property type="component" value="Unassembled WGS sequence"/>
</dbReference>
<accession>K5X6J7</accession>
<keyword evidence="9 12" id="KW-0326">Glycosidase</keyword>
<evidence type="ECO:0000256" key="4">
    <source>
        <dbReference type="ARBA" id="ARBA00007495"/>
    </source>
</evidence>
<comment type="pathway">
    <text evidence="3">Glycan degradation; xylan degradation.</text>
</comment>
<feature type="signal peptide" evidence="13">
    <location>
        <begin position="1"/>
        <end position="17"/>
    </location>
</feature>
<evidence type="ECO:0000256" key="13">
    <source>
        <dbReference type="SAM" id="SignalP"/>
    </source>
</evidence>
<evidence type="ECO:0000259" key="14">
    <source>
        <dbReference type="PROSITE" id="PS51760"/>
    </source>
</evidence>
<evidence type="ECO:0000256" key="6">
    <source>
        <dbReference type="ARBA" id="ARBA00022651"/>
    </source>
</evidence>
<organism evidence="15 16">
    <name type="scientific">Agaricus bisporus var. burnettii (strain JB137-S8 / ATCC MYA-4627 / FGSC 10392)</name>
    <name type="common">White button mushroom</name>
    <dbReference type="NCBI Taxonomy" id="597362"/>
    <lineage>
        <taxon>Eukaryota</taxon>
        <taxon>Fungi</taxon>
        <taxon>Dikarya</taxon>
        <taxon>Basidiomycota</taxon>
        <taxon>Agaricomycotina</taxon>
        <taxon>Agaricomycetes</taxon>
        <taxon>Agaricomycetidae</taxon>
        <taxon>Agaricales</taxon>
        <taxon>Agaricineae</taxon>
        <taxon>Agaricaceae</taxon>
        <taxon>Agaricus</taxon>
    </lineage>
</organism>
<evidence type="ECO:0000256" key="10">
    <source>
        <dbReference type="ARBA" id="ARBA00023326"/>
    </source>
</evidence>
<feature type="domain" description="GH10" evidence="14">
    <location>
        <begin position="18"/>
        <end position="330"/>
    </location>
</feature>
<evidence type="ECO:0000256" key="1">
    <source>
        <dbReference type="ARBA" id="ARBA00000681"/>
    </source>
</evidence>
<name>K5X6J7_AGABU</name>
<evidence type="ECO:0000256" key="7">
    <source>
        <dbReference type="ARBA" id="ARBA00022801"/>
    </source>
</evidence>
<evidence type="ECO:0000256" key="8">
    <source>
        <dbReference type="ARBA" id="ARBA00023277"/>
    </source>
</evidence>
<proteinExistence type="inferred from homology"/>
<dbReference type="InterPro" id="IPR031158">
    <property type="entry name" value="GH10_AS"/>
</dbReference>
<dbReference type="PANTHER" id="PTHR31490:SF35">
    <property type="entry name" value="ENDO-1,4-BETA-XYLANASE"/>
    <property type="match status" value="1"/>
</dbReference>
<dbReference type="GeneID" id="18824325"/>
<dbReference type="InParanoid" id="K5X6J7"/>
<keyword evidence="5" id="KW-0964">Secreted</keyword>
<evidence type="ECO:0000256" key="11">
    <source>
        <dbReference type="PROSITE-ProRule" id="PRU10061"/>
    </source>
</evidence>
<keyword evidence="10 12" id="KW-0624">Polysaccharide degradation</keyword>
<keyword evidence="8 12" id="KW-0119">Carbohydrate metabolism</keyword>
<feature type="chain" id="PRO_5003886215" description="Beta-xylanase" evidence="13">
    <location>
        <begin position="18"/>
        <end position="333"/>
    </location>
</feature>
<comment type="subcellular location">
    <subcellularLocation>
        <location evidence="2">Secreted</location>
    </subcellularLocation>
</comment>
<dbReference type="InterPro" id="IPR017853">
    <property type="entry name" value="GH"/>
</dbReference>
<evidence type="ECO:0000256" key="12">
    <source>
        <dbReference type="RuleBase" id="RU361174"/>
    </source>
</evidence>
<dbReference type="RefSeq" id="XP_007330618.1">
    <property type="nucleotide sequence ID" value="XM_007330556.1"/>
</dbReference>
<dbReference type="PANTHER" id="PTHR31490">
    <property type="entry name" value="GLYCOSYL HYDROLASE"/>
    <property type="match status" value="1"/>
</dbReference>
<evidence type="ECO:0000313" key="16">
    <source>
        <dbReference type="Proteomes" id="UP000008493"/>
    </source>
</evidence>